<dbReference type="GO" id="GO:1990115">
    <property type="term" value="P:RNA polymerase III assembly"/>
    <property type="evidence" value="ECO:0007669"/>
    <property type="project" value="TreeGrafter"/>
</dbReference>
<gene>
    <name evidence="2" type="ORF">FPAR1323_LOCUS8443</name>
</gene>
<dbReference type="PANTHER" id="PTHR12674:SF2">
    <property type="entry name" value="PREFOLDIN SUBUNIT 5"/>
    <property type="match status" value="1"/>
</dbReference>
<sequence>MAAEGGGGGREIDLSQMDINQLNDLKTSHEQEIDQLTGNWRTLKHAQSKLNTAVVCLNEVGSQEGREILVPLTPSLYVPGTICDTNKVLLDVGTGYFVEKSLAKAKDFVDRKNKMVTVNADQIQNVTQQKQKNLETIVMIMRQRMAMMQQAQEDAKAGT</sequence>
<dbReference type="GO" id="GO:1990114">
    <property type="term" value="P:RNA polymerase II core complex assembly"/>
    <property type="evidence" value="ECO:0007669"/>
    <property type="project" value="TreeGrafter"/>
</dbReference>
<protein>
    <recommendedName>
        <fullName evidence="3">Prefoldin subunit 5</fullName>
    </recommendedName>
</protein>
<dbReference type="InterPro" id="IPR004127">
    <property type="entry name" value="Prefoldin_subunit_alpha"/>
</dbReference>
<evidence type="ECO:0000256" key="1">
    <source>
        <dbReference type="ARBA" id="ARBA00010048"/>
    </source>
</evidence>
<dbReference type="GO" id="GO:0005737">
    <property type="term" value="C:cytoplasm"/>
    <property type="evidence" value="ECO:0007669"/>
    <property type="project" value="TreeGrafter"/>
</dbReference>
<dbReference type="EMBL" id="HBGT01015806">
    <property type="protein sequence ID" value="CAD9414983.1"/>
    <property type="molecule type" value="Transcribed_RNA"/>
</dbReference>
<dbReference type="AlphaFoldDB" id="A0A7S2C3Z7"/>
<dbReference type="InterPro" id="IPR009053">
    <property type="entry name" value="Prefoldin"/>
</dbReference>
<dbReference type="SUPFAM" id="SSF46579">
    <property type="entry name" value="Prefoldin"/>
    <property type="match status" value="1"/>
</dbReference>
<dbReference type="Gene3D" id="1.10.287.370">
    <property type="match status" value="1"/>
</dbReference>
<evidence type="ECO:0008006" key="3">
    <source>
        <dbReference type="Google" id="ProtNLM"/>
    </source>
</evidence>
<dbReference type="CDD" id="cd23157">
    <property type="entry name" value="Prefoldin_5"/>
    <property type="match status" value="1"/>
</dbReference>
<reference evidence="2" key="1">
    <citation type="submission" date="2021-01" db="EMBL/GenBank/DDBJ databases">
        <authorList>
            <person name="Corre E."/>
            <person name="Pelletier E."/>
            <person name="Niang G."/>
            <person name="Scheremetjew M."/>
            <person name="Finn R."/>
            <person name="Kale V."/>
            <person name="Holt S."/>
            <person name="Cochrane G."/>
            <person name="Meng A."/>
            <person name="Brown T."/>
            <person name="Cohen L."/>
        </authorList>
    </citation>
    <scope>NUCLEOTIDE SEQUENCE</scope>
    <source>
        <strain evidence="2">RCC1693</strain>
    </source>
</reference>
<dbReference type="GO" id="GO:0051082">
    <property type="term" value="F:unfolded protein binding"/>
    <property type="evidence" value="ECO:0007669"/>
    <property type="project" value="InterPro"/>
</dbReference>
<dbReference type="GO" id="GO:0006457">
    <property type="term" value="P:protein folding"/>
    <property type="evidence" value="ECO:0007669"/>
    <property type="project" value="InterPro"/>
</dbReference>
<dbReference type="GO" id="GO:1990113">
    <property type="term" value="P:RNA polymerase I assembly"/>
    <property type="evidence" value="ECO:0007669"/>
    <property type="project" value="TreeGrafter"/>
</dbReference>
<dbReference type="GO" id="GO:0016272">
    <property type="term" value="C:prefoldin complex"/>
    <property type="evidence" value="ECO:0007669"/>
    <property type="project" value="InterPro"/>
</dbReference>
<name>A0A7S2C3Z7_9STRA</name>
<accession>A0A7S2C3Z7</accession>
<organism evidence="2">
    <name type="scientific">Florenciella parvula</name>
    <dbReference type="NCBI Taxonomy" id="236787"/>
    <lineage>
        <taxon>Eukaryota</taxon>
        <taxon>Sar</taxon>
        <taxon>Stramenopiles</taxon>
        <taxon>Ochrophyta</taxon>
        <taxon>Dictyochophyceae</taxon>
        <taxon>Florenciellales</taxon>
        <taxon>Florenciella</taxon>
    </lineage>
</organism>
<evidence type="ECO:0000313" key="2">
    <source>
        <dbReference type="EMBL" id="CAD9414983.1"/>
    </source>
</evidence>
<dbReference type="Pfam" id="PF02996">
    <property type="entry name" value="Prefoldin"/>
    <property type="match status" value="1"/>
</dbReference>
<proteinExistence type="inferred from homology"/>
<comment type="similarity">
    <text evidence="1">Belongs to the prefoldin subunit alpha family.</text>
</comment>
<dbReference type="PANTHER" id="PTHR12674">
    <property type="entry name" value="PREFOLDIN SUBUNIT 5"/>
    <property type="match status" value="1"/>
</dbReference>
<dbReference type="InterPro" id="IPR011599">
    <property type="entry name" value="PFD_alpha_archaea"/>
</dbReference>
<dbReference type="NCBIfam" id="TIGR00293">
    <property type="entry name" value="prefoldin subunit alpha"/>
    <property type="match status" value="1"/>
</dbReference>